<evidence type="ECO:0000313" key="2">
    <source>
        <dbReference type="Proteomes" id="UP001163603"/>
    </source>
</evidence>
<evidence type="ECO:0000313" key="1">
    <source>
        <dbReference type="EMBL" id="KAJ0021689.1"/>
    </source>
</evidence>
<dbReference type="Proteomes" id="UP001163603">
    <property type="component" value="Chromosome 11"/>
</dbReference>
<reference evidence="2" key="1">
    <citation type="journal article" date="2023" name="G3 (Bethesda)">
        <title>Genome assembly and association tests identify interacting loci associated with vigor, precocity, and sex in interspecific pistachio rootstocks.</title>
        <authorList>
            <person name="Palmer W."/>
            <person name="Jacygrad E."/>
            <person name="Sagayaradj S."/>
            <person name="Cavanaugh K."/>
            <person name="Han R."/>
            <person name="Bertier L."/>
            <person name="Beede B."/>
            <person name="Kafkas S."/>
            <person name="Golino D."/>
            <person name="Preece J."/>
            <person name="Michelmore R."/>
        </authorList>
    </citation>
    <scope>NUCLEOTIDE SEQUENCE [LARGE SCALE GENOMIC DNA]</scope>
</reference>
<keyword evidence="2" id="KW-1185">Reference proteome</keyword>
<comment type="caution">
    <text evidence="1">The sequence shown here is derived from an EMBL/GenBank/DDBJ whole genome shotgun (WGS) entry which is preliminary data.</text>
</comment>
<accession>A0ACC0XT30</accession>
<gene>
    <name evidence="1" type="ORF">Pint_31001</name>
</gene>
<organism evidence="1 2">
    <name type="scientific">Pistacia integerrima</name>
    <dbReference type="NCBI Taxonomy" id="434235"/>
    <lineage>
        <taxon>Eukaryota</taxon>
        <taxon>Viridiplantae</taxon>
        <taxon>Streptophyta</taxon>
        <taxon>Embryophyta</taxon>
        <taxon>Tracheophyta</taxon>
        <taxon>Spermatophyta</taxon>
        <taxon>Magnoliopsida</taxon>
        <taxon>eudicotyledons</taxon>
        <taxon>Gunneridae</taxon>
        <taxon>Pentapetalae</taxon>
        <taxon>rosids</taxon>
        <taxon>malvids</taxon>
        <taxon>Sapindales</taxon>
        <taxon>Anacardiaceae</taxon>
        <taxon>Pistacia</taxon>
    </lineage>
</organism>
<name>A0ACC0XT30_9ROSI</name>
<sequence length="210" mass="23281">MFYQTQDMMLRRKFDEQLELQQAIEFQRKRLMNLQQPNLKNQPINHHQRSLSVGNPVTLTTHNDINQNLVLPSGGINQEVLEGGSSIANVPLTVSADMELHTQLELKQACLEKDGCGDTKEESSNPVGCDLHERFEFDHSFWFSFKSHGSSIELTLPDNLFASTKKPAEGSTPDLSTEAAVNESTGISASPSSESNLEMPSTSVTDMASR</sequence>
<proteinExistence type="predicted"/>
<dbReference type="EMBL" id="CM047746">
    <property type="protein sequence ID" value="KAJ0021689.1"/>
    <property type="molecule type" value="Genomic_DNA"/>
</dbReference>
<protein>
    <submittedName>
        <fullName evidence="1">Uncharacterized protein</fullName>
    </submittedName>
</protein>